<organism evidence="3 5">
    <name type="scientific">Neospora caninum (strain Liverpool)</name>
    <dbReference type="NCBI Taxonomy" id="572307"/>
    <lineage>
        <taxon>Eukaryota</taxon>
        <taxon>Sar</taxon>
        <taxon>Alveolata</taxon>
        <taxon>Apicomplexa</taxon>
        <taxon>Conoidasida</taxon>
        <taxon>Coccidia</taxon>
        <taxon>Eucoccidiorida</taxon>
        <taxon>Eimeriorina</taxon>
        <taxon>Sarcocystidae</taxon>
        <taxon>Neospora</taxon>
    </lineage>
</organism>
<evidence type="ECO:0000313" key="4">
    <source>
        <dbReference type="EMBL" id="CEL68812.1"/>
    </source>
</evidence>
<dbReference type="Pfam" id="PF22516">
    <property type="entry name" value="PreP_C"/>
    <property type="match status" value="1"/>
</dbReference>
<keyword evidence="3" id="KW-0378">Hydrolase</keyword>
<keyword evidence="5" id="KW-1185">Reference proteome</keyword>
<dbReference type="Proteomes" id="UP000007494">
    <property type="component" value="Chromosome X"/>
</dbReference>
<keyword evidence="3" id="KW-0645">Protease</keyword>
<evidence type="ECO:0000256" key="1">
    <source>
        <dbReference type="SAM" id="MobiDB-lite"/>
    </source>
</evidence>
<dbReference type="InterPro" id="IPR011249">
    <property type="entry name" value="Metalloenz_LuxS/M16"/>
</dbReference>
<evidence type="ECO:0000259" key="2">
    <source>
        <dbReference type="SMART" id="SM01264"/>
    </source>
</evidence>
<dbReference type="eggNOG" id="KOG2019">
    <property type="taxonomic scope" value="Eukaryota"/>
</dbReference>
<dbReference type="EC" id="3.4.24.-" evidence="3"/>
<dbReference type="Pfam" id="PF08367">
    <property type="entry name" value="M16C_assoc"/>
    <property type="match status" value="1"/>
</dbReference>
<sequence length="1311" mass="142734">MATPLGLLGSASSAPPSSPGSSFLRCREAPAALARPQSAPDSWACSRRPVGVASLLSSPFRAAAALTMAAAVASQAPSLTALLSSMCTQFAPAPVAPLAFSHPFPAACLPSTSKPGASHPLSHGVPTTFLASPTCAASPLSLSSILQQPAGRGGPLASPSAWQGRLFSVMPAATLALADQAEKPESLRHSADASPSHPAFDITSQEAVPELHLTATEYVHKKTGARVMSLTVPENETEKVFCICLRTPVADSTGVPHILEHSVLSGSNKYPLKEPFAELLKGSMYSYLNASTYPDRTCYPVASVNDKDFYNLADVYFDAVFQPRAIRDETVLLQEGWRLEVTSEDAKAEGDAVRLRGDGELDESRKRKRKLAFQGVVLNEMRGVYSSPEALLWKAQMETLFPDIPSYAHDSGGDPQDIKTLTFDAFKEFYNRFYHPSNAKIFFWGSDDVMRRLDFVDKNLEALEVPKTCNRAIEASSVVPSQPLLPAPTRVTRVFPAPKEQLEDLVTVNLVLDPMGFPVPTPFQRLSLTILSHLLMGTSASPLYRALTESGLGKQVIGGIEDGLKHLLFSAGLKGVPQQSEGGTSAVDKIEEIVLECLEKHAREGFTDEAIDASINSTEFRLREFNTGSFPKGLAVIQEMTAGWTEDRDPVDGLRFEGHLEELRRRLKSGEPLFENLLRNYLRSGLLSALCSAASARHFIGNTHRATIHLRADPDEEARREAKDKEEIEEVEASLSSEELDALETQTIELKAKQMAEDPPEALRTLPTLTLQDVDAEGEEIPTTIESYLDGRAALLRHALPTAGILYVDLAFPLHTLTLDELRYLALFGRLLVEAGTSTKDEAAIVHHIGRYTGGISSVTDIRTLHPNPREIADPYQSAGYFIIKGKALKSRIPELFSTIAEIMTDANLGNGRRGKEILKETLSSLEAAFLHSGHAMASSRILASLTVTGYISEQRHGHAYLEFIKDLKKQADEDWSPIQEKLVTIREKLLKAQREQLLINLTGDETTLEAATSPAHAGGRALAEAVQALRTGASSHHACLDGKRGVHPCPWGAELKKKHGLLQVKEEGTVGEGFVVPTRVNYVGLGGRLFAPGEPYVGASAVAVRALSTGYIWDNIRVVGGAYGSFFRSDFTGTFLFTSYRDPHLRDTLKRYLGAGAGLHQFAENLDERSLTRAVIGVLRDLDQPTPNDQKGYRALWQTIQGETKEDRQRFRKEVLQTTAADIRAFADRLEAQLGGEARRRQLEEGSLLERERVAASSLSADEALKTPSLVSVVVGSKTAFDEASRQDPAIVYKMKRVMGDGAADPEDSA</sequence>
<dbReference type="GeneID" id="13441994"/>
<dbReference type="PANTHER" id="PTHR43016:SF13">
    <property type="entry name" value="PRESEQUENCE PROTEASE, MITOCHONDRIAL"/>
    <property type="match status" value="1"/>
</dbReference>
<evidence type="ECO:0000313" key="5">
    <source>
        <dbReference type="Proteomes" id="UP000007494"/>
    </source>
</evidence>
<evidence type="ECO:0000313" key="3">
    <source>
        <dbReference type="EMBL" id="CBZ54113.1"/>
    </source>
</evidence>
<dbReference type="InterPro" id="IPR013578">
    <property type="entry name" value="Peptidase_M16C_assoc"/>
</dbReference>
<dbReference type="OrthoDB" id="311076at2759"/>
<dbReference type="InParanoid" id="F0VLI5"/>
<name>F0VLI5_NEOCL</name>
<dbReference type="OMA" id="FPFQVHY"/>
<reference evidence="3" key="1">
    <citation type="submission" date="2011-02" db="EMBL/GenBank/DDBJ databases">
        <authorList>
            <person name="Aslett M."/>
        </authorList>
    </citation>
    <scope>NUCLEOTIDE SEQUENCE</scope>
    <source>
        <strain evidence="3">Liverpool</strain>
    </source>
</reference>
<reference evidence="3" key="2">
    <citation type="submission" date="2011-03" db="EMBL/GenBank/DDBJ databases">
        <title>Comparative genomics and transcriptomics of Neospora caninum and Toxoplasma gondii.</title>
        <authorList>
            <person name="Reid A.J."/>
            <person name="Sohal A."/>
            <person name="Harris D."/>
            <person name="Quail M."/>
            <person name="Sanders M."/>
            <person name="Berriman M."/>
            <person name="Wastling J.M."/>
            <person name="Pain A."/>
        </authorList>
    </citation>
    <scope>NUCLEOTIDE SEQUENCE</scope>
    <source>
        <strain evidence="3">Liverpool</strain>
    </source>
</reference>
<dbReference type="InterPro" id="IPR055130">
    <property type="entry name" value="PreP_C"/>
</dbReference>
<dbReference type="EMBL" id="FR823391">
    <property type="protein sequence ID" value="CBZ54113.1"/>
    <property type="molecule type" value="Genomic_DNA"/>
</dbReference>
<dbReference type="RefSeq" id="XP_003884144.1">
    <property type="nucleotide sequence ID" value="XM_003884095.1"/>
</dbReference>
<gene>
    <name evidence="4" type="ORF">BN1204_045460</name>
    <name evidence="3" type="ORF">NCLIV_045460</name>
</gene>
<dbReference type="Pfam" id="PF05193">
    <property type="entry name" value="Peptidase_M16_C"/>
    <property type="match status" value="1"/>
</dbReference>
<dbReference type="SUPFAM" id="SSF63411">
    <property type="entry name" value="LuxS/MPP-like metallohydrolase"/>
    <property type="match status" value="4"/>
</dbReference>
<dbReference type="Gene3D" id="3.30.830.10">
    <property type="entry name" value="Metalloenzyme, LuxS/M16 peptidase-like"/>
    <property type="match status" value="4"/>
</dbReference>
<dbReference type="FunCoup" id="F0VLI5">
    <property type="interactions" value="259"/>
</dbReference>
<dbReference type="GO" id="GO:0004222">
    <property type="term" value="F:metalloendopeptidase activity"/>
    <property type="evidence" value="ECO:0007669"/>
    <property type="project" value="TreeGrafter"/>
</dbReference>
<dbReference type="PANTHER" id="PTHR43016">
    <property type="entry name" value="PRESEQUENCE PROTEASE"/>
    <property type="match status" value="1"/>
</dbReference>
<dbReference type="InterPro" id="IPR011765">
    <property type="entry name" value="Pept_M16_N"/>
</dbReference>
<feature type="domain" description="Peptidase M16C associated" evidence="2">
    <location>
        <begin position="710"/>
        <end position="968"/>
    </location>
</feature>
<dbReference type="GO" id="GO:0016485">
    <property type="term" value="P:protein processing"/>
    <property type="evidence" value="ECO:0007669"/>
    <property type="project" value="TreeGrafter"/>
</dbReference>
<proteinExistence type="predicted"/>
<dbReference type="EMBL" id="LN714485">
    <property type="protein sequence ID" value="CEL68812.1"/>
    <property type="molecule type" value="Genomic_DNA"/>
</dbReference>
<reference evidence="4" key="4">
    <citation type="journal article" date="2015" name="PLoS ONE">
        <title>Comprehensive Evaluation of Toxoplasma gondii VEG and Neospora caninum LIV Genomes with Tachyzoite Stage Transcriptome and Proteome Defines Novel Transcript Features.</title>
        <authorList>
            <person name="Ramaprasad A."/>
            <person name="Mourier T."/>
            <person name="Naeem R."/>
            <person name="Malas T.B."/>
            <person name="Moussa E."/>
            <person name="Panigrahi A."/>
            <person name="Vermont S.J."/>
            <person name="Otto T.D."/>
            <person name="Wastling J."/>
            <person name="Pain A."/>
        </authorList>
    </citation>
    <scope>NUCLEOTIDE SEQUENCE</scope>
    <source>
        <strain evidence="4">Liverpool</strain>
    </source>
</reference>
<dbReference type="SMART" id="SM01264">
    <property type="entry name" value="M16C_associated"/>
    <property type="match status" value="1"/>
</dbReference>
<dbReference type="VEuPathDB" id="ToxoDB:NCLIV_045460"/>
<feature type="region of interest" description="Disordered" evidence="1">
    <location>
        <begin position="1"/>
        <end position="22"/>
    </location>
</feature>
<dbReference type="Pfam" id="PF00675">
    <property type="entry name" value="Peptidase_M16"/>
    <property type="match status" value="1"/>
</dbReference>
<dbReference type="GO" id="GO:0046872">
    <property type="term" value="F:metal ion binding"/>
    <property type="evidence" value="ECO:0007669"/>
    <property type="project" value="InterPro"/>
</dbReference>
<accession>F0VLI5</accession>
<reference evidence="5" key="3">
    <citation type="journal article" date="2012" name="PLoS Pathog.">
        <title>Comparative genomics of the apicomplexan parasites Toxoplasma gondii and Neospora caninum: Coccidia differing in host range and transmission strategy.</title>
        <authorList>
            <person name="Reid A.J."/>
            <person name="Vermont S.J."/>
            <person name="Cotton J.A."/>
            <person name="Harris D."/>
            <person name="Hill-Cawthorne G.A."/>
            <person name="Konen-Waisman S."/>
            <person name="Latham S.M."/>
            <person name="Mourier T."/>
            <person name="Norton R."/>
            <person name="Quail M.A."/>
            <person name="Sanders M."/>
            <person name="Shanmugam D."/>
            <person name="Sohal A."/>
            <person name="Wasmuth J.D."/>
            <person name="Brunk B."/>
            <person name="Grigg M.E."/>
            <person name="Howard J.C."/>
            <person name="Parkinson J."/>
            <person name="Roos D.S."/>
            <person name="Trees A.J."/>
            <person name="Berriman M."/>
            <person name="Pain A."/>
            <person name="Wastling J.M."/>
        </authorList>
    </citation>
    <scope>NUCLEOTIDE SEQUENCE [LARGE SCALE GENOMIC DNA]</scope>
    <source>
        <strain evidence="5">Liverpool</strain>
    </source>
</reference>
<dbReference type="InterPro" id="IPR007863">
    <property type="entry name" value="Peptidase_M16_C"/>
</dbReference>
<protein>
    <submittedName>
        <fullName evidence="3">Mitochondrial presequence protease (Precursor), related</fullName>
        <ecNumber evidence="3">3.4.24.-</ecNumber>
    </submittedName>
</protein>